<dbReference type="Proteomes" id="UP000595437">
    <property type="component" value="Chromosome 14"/>
</dbReference>
<organism evidence="1 2">
    <name type="scientific">Caligus rogercresseyi</name>
    <name type="common">Sea louse</name>
    <dbReference type="NCBI Taxonomy" id="217165"/>
    <lineage>
        <taxon>Eukaryota</taxon>
        <taxon>Metazoa</taxon>
        <taxon>Ecdysozoa</taxon>
        <taxon>Arthropoda</taxon>
        <taxon>Crustacea</taxon>
        <taxon>Multicrustacea</taxon>
        <taxon>Hexanauplia</taxon>
        <taxon>Copepoda</taxon>
        <taxon>Siphonostomatoida</taxon>
        <taxon>Caligidae</taxon>
        <taxon>Caligus</taxon>
    </lineage>
</organism>
<evidence type="ECO:0000313" key="2">
    <source>
        <dbReference type="Proteomes" id="UP000595437"/>
    </source>
</evidence>
<dbReference type="AlphaFoldDB" id="A0A7T8JXL8"/>
<dbReference type="EMBL" id="CP045903">
    <property type="protein sequence ID" value="QQP38873.1"/>
    <property type="molecule type" value="Genomic_DNA"/>
</dbReference>
<feature type="non-terminal residue" evidence="1">
    <location>
        <position position="75"/>
    </location>
</feature>
<protein>
    <submittedName>
        <fullName evidence="1">Uncharacterized protein</fullName>
    </submittedName>
</protein>
<sequence>LWPRVWNPKYPISVLGGTRTSFGRGVRNPNTPSLCWAGTRESIGRGLEKPQYLNSVHVRPKVFGRVVLETPIPHH</sequence>
<name>A0A7T8JXL8_CALRO</name>
<evidence type="ECO:0000313" key="1">
    <source>
        <dbReference type="EMBL" id="QQP38873.1"/>
    </source>
</evidence>
<proteinExistence type="predicted"/>
<keyword evidence="2" id="KW-1185">Reference proteome</keyword>
<reference evidence="2" key="1">
    <citation type="submission" date="2021-01" db="EMBL/GenBank/DDBJ databases">
        <title>Caligus Genome Assembly.</title>
        <authorList>
            <person name="Gallardo-Escarate C."/>
        </authorList>
    </citation>
    <scope>NUCLEOTIDE SEQUENCE [LARGE SCALE GENOMIC DNA]</scope>
</reference>
<gene>
    <name evidence="1" type="ORF">FKW44_019572</name>
</gene>
<accession>A0A7T8JXL8</accession>
<feature type="non-terminal residue" evidence="1">
    <location>
        <position position="1"/>
    </location>
</feature>